<dbReference type="InterPro" id="IPR011528">
    <property type="entry name" value="NERD"/>
</dbReference>
<gene>
    <name evidence="2" type="ORF">MJG50_01735</name>
</gene>
<evidence type="ECO:0000313" key="2">
    <source>
        <dbReference type="EMBL" id="MCH1624034.1"/>
    </source>
</evidence>
<sequence length="277" mass="33019">MIYKPRHEPQELIILRYLQPRMKFTEKEQKYFSQLEKGYQGEILFDARLNDVRNDFLVLNDLLFEIGNSFFQIDSLLITQNKIYLIDVKNYDGDFFIQKGKWYTFSDIEIKDPLIQLTRSESLLRRLFHENGFNLPIEASLIFINSDFYLYQAPLNLPITFPTQLNRFFKKLNSIPSKITDRHWKLAEKLKALHLMNNPFTRIPEYTYESLEKGITCVACYSFYTDIRNSSFKCSGCGFVENVELAVLRSIKEFVHLFPNRKIRLNTIHEWYDEKIS</sequence>
<evidence type="ECO:0000259" key="1">
    <source>
        <dbReference type="PROSITE" id="PS50965"/>
    </source>
</evidence>
<evidence type="ECO:0000313" key="3">
    <source>
        <dbReference type="Proteomes" id="UP001431131"/>
    </source>
</evidence>
<organism evidence="2 3">
    <name type="scientific">Fredinandcohnia quinoae</name>
    <dbReference type="NCBI Taxonomy" id="2918902"/>
    <lineage>
        <taxon>Bacteria</taxon>
        <taxon>Bacillati</taxon>
        <taxon>Bacillota</taxon>
        <taxon>Bacilli</taxon>
        <taxon>Bacillales</taxon>
        <taxon>Bacillaceae</taxon>
        <taxon>Fredinandcohnia</taxon>
    </lineage>
</organism>
<dbReference type="PROSITE" id="PS50965">
    <property type="entry name" value="NERD"/>
    <property type="match status" value="1"/>
</dbReference>
<reference evidence="2" key="1">
    <citation type="submission" date="2022-02" db="EMBL/GenBank/DDBJ databases">
        <title>Fredinandcohnia quinoae sp. nov. isolated from Chenopodium quinoa seeds.</title>
        <authorList>
            <person name="Saati-Santamaria Z."/>
            <person name="Flores-Felix J.D."/>
            <person name="Igual J.M."/>
            <person name="Velazquez E."/>
            <person name="Garcia-Fraile P."/>
            <person name="Martinez-Molina E."/>
        </authorList>
    </citation>
    <scope>NUCLEOTIDE SEQUENCE</scope>
    <source>
        <strain evidence="2">SECRCQ15</strain>
    </source>
</reference>
<dbReference type="Pfam" id="PF08378">
    <property type="entry name" value="NERD"/>
    <property type="match status" value="1"/>
</dbReference>
<name>A0AAW5E024_9BACI</name>
<protein>
    <submittedName>
        <fullName evidence="2">NERD domain-containing protein</fullName>
    </submittedName>
</protein>
<dbReference type="RefSeq" id="WP_240252279.1">
    <property type="nucleotide sequence ID" value="NZ_JAKTTI010000001.1"/>
</dbReference>
<feature type="domain" description="NERD" evidence="1">
    <location>
        <begin position="37"/>
        <end position="147"/>
    </location>
</feature>
<comment type="caution">
    <text evidence="2">The sequence shown here is derived from an EMBL/GenBank/DDBJ whole genome shotgun (WGS) entry which is preliminary data.</text>
</comment>
<keyword evidence="3" id="KW-1185">Reference proteome</keyword>
<dbReference type="Proteomes" id="UP001431131">
    <property type="component" value="Unassembled WGS sequence"/>
</dbReference>
<proteinExistence type="predicted"/>
<dbReference type="EMBL" id="JAKTTI010000001">
    <property type="protein sequence ID" value="MCH1624034.1"/>
    <property type="molecule type" value="Genomic_DNA"/>
</dbReference>
<dbReference type="AlphaFoldDB" id="A0AAW5E024"/>
<accession>A0AAW5E024</accession>